<keyword evidence="7" id="KW-0121">Carboxypeptidase</keyword>
<evidence type="ECO:0000313" key="8">
    <source>
        <dbReference type="Proteomes" id="UP000758603"/>
    </source>
</evidence>
<dbReference type="GO" id="GO:0008239">
    <property type="term" value="F:dipeptidyl-peptidase activity"/>
    <property type="evidence" value="ECO:0007669"/>
    <property type="project" value="TreeGrafter"/>
</dbReference>
<keyword evidence="4" id="KW-0378">Hydrolase</keyword>
<gene>
    <name evidence="7" type="ORF">BKA67DRAFT_566827</name>
</gene>
<evidence type="ECO:0000256" key="4">
    <source>
        <dbReference type="ARBA" id="ARBA00022801"/>
    </source>
</evidence>
<dbReference type="GO" id="GO:0070008">
    <property type="term" value="F:serine-type exopeptidase activity"/>
    <property type="evidence" value="ECO:0007669"/>
    <property type="project" value="InterPro"/>
</dbReference>
<evidence type="ECO:0000256" key="6">
    <source>
        <dbReference type="SAM" id="SignalP"/>
    </source>
</evidence>
<keyword evidence="5" id="KW-0325">Glycoprotein</keyword>
<feature type="signal peptide" evidence="6">
    <location>
        <begin position="1"/>
        <end position="20"/>
    </location>
</feature>
<dbReference type="RefSeq" id="XP_045956803.1">
    <property type="nucleotide sequence ID" value="XM_046102927.1"/>
</dbReference>
<keyword evidence="2" id="KW-0645">Protease</keyword>
<dbReference type="Pfam" id="PF05577">
    <property type="entry name" value="Peptidase_S28"/>
    <property type="match status" value="1"/>
</dbReference>
<reference evidence="7" key="1">
    <citation type="journal article" date="2021" name="Nat. Commun.">
        <title>Genetic determinants of endophytism in the Arabidopsis root mycobiome.</title>
        <authorList>
            <person name="Mesny F."/>
            <person name="Miyauchi S."/>
            <person name="Thiergart T."/>
            <person name="Pickel B."/>
            <person name="Atanasova L."/>
            <person name="Karlsson M."/>
            <person name="Huettel B."/>
            <person name="Barry K.W."/>
            <person name="Haridas S."/>
            <person name="Chen C."/>
            <person name="Bauer D."/>
            <person name="Andreopoulos W."/>
            <person name="Pangilinan J."/>
            <person name="LaButti K."/>
            <person name="Riley R."/>
            <person name="Lipzen A."/>
            <person name="Clum A."/>
            <person name="Drula E."/>
            <person name="Henrissat B."/>
            <person name="Kohler A."/>
            <person name="Grigoriev I.V."/>
            <person name="Martin F.M."/>
            <person name="Hacquard S."/>
        </authorList>
    </citation>
    <scope>NUCLEOTIDE SEQUENCE</scope>
    <source>
        <strain evidence="7">MPI-SDFR-AT-0073</strain>
    </source>
</reference>
<dbReference type="GeneID" id="70131819"/>
<evidence type="ECO:0000313" key="7">
    <source>
        <dbReference type="EMBL" id="KAH6652526.1"/>
    </source>
</evidence>
<dbReference type="PANTHER" id="PTHR11010:SF23">
    <property type="entry name" value="SERINE PEPTIDASE"/>
    <property type="match status" value="1"/>
</dbReference>
<protein>
    <submittedName>
        <fullName evidence="7">Serine carboxypeptidase S28</fullName>
    </submittedName>
</protein>
<proteinExistence type="inferred from homology"/>
<evidence type="ECO:0000256" key="3">
    <source>
        <dbReference type="ARBA" id="ARBA00022729"/>
    </source>
</evidence>
<name>A0A9P8UHZ1_9PEZI</name>
<accession>A0A9P8UHZ1</accession>
<comment type="caution">
    <text evidence="7">The sequence shown here is derived from an EMBL/GenBank/DDBJ whole genome shotgun (WGS) entry which is preliminary data.</text>
</comment>
<dbReference type="GO" id="GO:0004180">
    <property type="term" value="F:carboxypeptidase activity"/>
    <property type="evidence" value="ECO:0007669"/>
    <property type="project" value="UniProtKB-KW"/>
</dbReference>
<evidence type="ECO:0000256" key="5">
    <source>
        <dbReference type="ARBA" id="ARBA00023180"/>
    </source>
</evidence>
<dbReference type="EMBL" id="JAGPXC010000005">
    <property type="protein sequence ID" value="KAH6652526.1"/>
    <property type="molecule type" value="Genomic_DNA"/>
</dbReference>
<organism evidence="7 8">
    <name type="scientific">Truncatella angustata</name>
    <dbReference type="NCBI Taxonomy" id="152316"/>
    <lineage>
        <taxon>Eukaryota</taxon>
        <taxon>Fungi</taxon>
        <taxon>Dikarya</taxon>
        <taxon>Ascomycota</taxon>
        <taxon>Pezizomycotina</taxon>
        <taxon>Sordariomycetes</taxon>
        <taxon>Xylariomycetidae</taxon>
        <taxon>Amphisphaeriales</taxon>
        <taxon>Sporocadaceae</taxon>
        <taxon>Truncatella</taxon>
    </lineage>
</organism>
<dbReference type="Gene3D" id="3.40.50.1820">
    <property type="entry name" value="alpha/beta hydrolase"/>
    <property type="match status" value="2"/>
</dbReference>
<dbReference type="AlphaFoldDB" id="A0A9P8UHZ1"/>
<dbReference type="Proteomes" id="UP000758603">
    <property type="component" value="Unassembled WGS sequence"/>
</dbReference>
<dbReference type="GO" id="GO:0006508">
    <property type="term" value="P:proteolysis"/>
    <property type="evidence" value="ECO:0007669"/>
    <property type="project" value="UniProtKB-KW"/>
</dbReference>
<dbReference type="InterPro" id="IPR029058">
    <property type="entry name" value="AB_hydrolase_fold"/>
</dbReference>
<dbReference type="SUPFAM" id="SSF53474">
    <property type="entry name" value="alpha/beta-Hydrolases"/>
    <property type="match status" value="1"/>
</dbReference>
<feature type="chain" id="PRO_5040163572" evidence="6">
    <location>
        <begin position="21"/>
        <end position="536"/>
    </location>
</feature>
<evidence type="ECO:0000256" key="2">
    <source>
        <dbReference type="ARBA" id="ARBA00022670"/>
    </source>
</evidence>
<dbReference type="PANTHER" id="PTHR11010">
    <property type="entry name" value="PROTEASE S28 PRO-X CARBOXYPEPTIDASE-RELATED"/>
    <property type="match status" value="1"/>
</dbReference>
<keyword evidence="8" id="KW-1185">Reference proteome</keyword>
<dbReference type="InterPro" id="IPR008758">
    <property type="entry name" value="Peptidase_S28"/>
</dbReference>
<evidence type="ECO:0000256" key="1">
    <source>
        <dbReference type="ARBA" id="ARBA00011079"/>
    </source>
</evidence>
<sequence>MKSVLRAVACTALWLGGVHGVFPPTGQVPPMTLTEAEEATLLDSAVTLVGNGTFEQPIDHAHPSKGSFSTSYWFNATNWKGPGSPVIVFTPGEAPAAGYTGYLTERTLSGMIAAAVGGAVIMVEHRYWGSSSPCTNQTTTCLQHLTLEQSVNDFVNFAQNAPLPFDTANTSSADQAPWIWVGGSYSGALAAWIEELSPGTFWAYHSTSGPVEVIYDYWQYFQPIQQGMPKNCSLDYEAIVDHIDTVFTKGTEEEKIALKAMFLLEDVAHDDDAAVAISSPIWAWQSIQFYSGYSSFYQMCDAIEGVIPNNTGNYTNYSARGVGLNKALPNFAAWYRTEYIPGYCASYGYDDWSGDYNVQCWDSYNTSMQIFHDWSVDSPNGRTWVWMTCNEPLFYWQTGAPSNVPTVMTRLATPEYYDRQCGLYFPREGRNTYGSNRGLTADSVNRRTKGWYNTDLPRLLYVNGEADPWRSASVASEFRPGGPFNGTSETPAIIMEGARHCNDLLQKNSVHPSVAAAQAAAISQFEEWVGEYPAAA</sequence>
<dbReference type="OrthoDB" id="1735038at2759"/>
<keyword evidence="3 6" id="KW-0732">Signal</keyword>
<comment type="similarity">
    <text evidence="1">Belongs to the peptidase S28 family.</text>
</comment>